<gene>
    <name evidence="5" type="ORF">MICPUCDRAFT_40226</name>
</gene>
<name>C1MUK2_MICPC</name>
<evidence type="ECO:0000313" key="6">
    <source>
        <dbReference type="Proteomes" id="UP000001876"/>
    </source>
</evidence>
<dbReference type="Proteomes" id="UP000001876">
    <property type="component" value="Unassembled WGS sequence"/>
</dbReference>
<dbReference type="GeneID" id="9684652"/>
<feature type="compositionally biased region" description="Basic residues" evidence="3">
    <location>
        <begin position="466"/>
        <end position="490"/>
    </location>
</feature>
<feature type="compositionally biased region" description="Basic and acidic residues" evidence="3">
    <location>
        <begin position="111"/>
        <end position="128"/>
    </location>
</feature>
<keyword evidence="1 2" id="KW-0694">RNA-binding</keyword>
<dbReference type="OMA" id="RWHDTEW"/>
<dbReference type="STRING" id="564608.C1MUK2"/>
<feature type="compositionally biased region" description="Low complexity" evidence="3">
    <location>
        <begin position="30"/>
        <end position="40"/>
    </location>
</feature>
<dbReference type="Pfam" id="PF00076">
    <property type="entry name" value="RRM_1"/>
    <property type="match status" value="2"/>
</dbReference>
<dbReference type="InterPro" id="IPR035979">
    <property type="entry name" value="RBD_domain_sf"/>
</dbReference>
<dbReference type="eggNOG" id="KOG0118">
    <property type="taxonomic scope" value="Eukaryota"/>
</dbReference>
<evidence type="ECO:0000256" key="2">
    <source>
        <dbReference type="PROSITE-ProRule" id="PRU00176"/>
    </source>
</evidence>
<organism evidence="6">
    <name type="scientific">Micromonas pusilla (strain CCMP1545)</name>
    <name type="common">Picoplanktonic green alga</name>
    <dbReference type="NCBI Taxonomy" id="564608"/>
    <lineage>
        <taxon>Eukaryota</taxon>
        <taxon>Viridiplantae</taxon>
        <taxon>Chlorophyta</taxon>
        <taxon>Mamiellophyceae</taxon>
        <taxon>Mamiellales</taxon>
        <taxon>Mamiellaceae</taxon>
        <taxon>Micromonas</taxon>
    </lineage>
</organism>
<dbReference type="RefSeq" id="XP_003059509.1">
    <property type="nucleotide sequence ID" value="XM_003059463.1"/>
</dbReference>
<evidence type="ECO:0000313" key="5">
    <source>
        <dbReference type="EMBL" id="EEH56641.1"/>
    </source>
</evidence>
<feature type="domain" description="RRM" evidence="4">
    <location>
        <begin position="252"/>
        <end position="330"/>
    </location>
</feature>
<dbReference type="CDD" id="cd12271">
    <property type="entry name" value="RRM1_PHIP1"/>
    <property type="match status" value="1"/>
</dbReference>
<feature type="region of interest" description="Disordered" evidence="3">
    <location>
        <begin position="1"/>
        <end position="68"/>
    </location>
</feature>
<keyword evidence="6" id="KW-1185">Reference proteome</keyword>
<dbReference type="PANTHER" id="PTHR23236">
    <property type="entry name" value="EUKARYOTIC TRANSLATION INITIATION FACTOR 4B/4H"/>
    <property type="match status" value="1"/>
</dbReference>
<dbReference type="SUPFAM" id="SSF54928">
    <property type="entry name" value="RNA-binding domain, RBD"/>
    <property type="match status" value="2"/>
</dbReference>
<reference evidence="5 6" key="1">
    <citation type="journal article" date="2009" name="Science">
        <title>Green evolution and dynamic adaptations revealed by genomes of the marine picoeukaryotes Micromonas.</title>
        <authorList>
            <person name="Worden A.Z."/>
            <person name="Lee J.H."/>
            <person name="Mock T."/>
            <person name="Rouze P."/>
            <person name="Simmons M.P."/>
            <person name="Aerts A.L."/>
            <person name="Allen A.E."/>
            <person name="Cuvelier M.L."/>
            <person name="Derelle E."/>
            <person name="Everett M.V."/>
            <person name="Foulon E."/>
            <person name="Grimwood J."/>
            <person name="Gundlach H."/>
            <person name="Henrissat B."/>
            <person name="Napoli C."/>
            <person name="McDonald S.M."/>
            <person name="Parker M.S."/>
            <person name="Rombauts S."/>
            <person name="Salamov A."/>
            <person name="Von Dassow P."/>
            <person name="Badger J.H."/>
            <person name="Coutinho P.M."/>
            <person name="Demir E."/>
            <person name="Dubchak I."/>
            <person name="Gentemann C."/>
            <person name="Eikrem W."/>
            <person name="Gready J.E."/>
            <person name="John U."/>
            <person name="Lanier W."/>
            <person name="Lindquist E.A."/>
            <person name="Lucas S."/>
            <person name="Mayer K.F."/>
            <person name="Moreau H."/>
            <person name="Not F."/>
            <person name="Otillar R."/>
            <person name="Panaud O."/>
            <person name="Pangilinan J."/>
            <person name="Paulsen I."/>
            <person name="Piegu B."/>
            <person name="Poliakov A."/>
            <person name="Robbens S."/>
            <person name="Schmutz J."/>
            <person name="Toulza E."/>
            <person name="Wyss T."/>
            <person name="Zelensky A."/>
            <person name="Zhou K."/>
            <person name="Armbrust E.V."/>
            <person name="Bhattacharya D."/>
            <person name="Goodenough U.W."/>
            <person name="Van de Peer Y."/>
            <person name="Grigoriev I.V."/>
        </authorList>
    </citation>
    <scope>NUCLEOTIDE SEQUENCE [LARGE SCALE GENOMIC DNA]</scope>
    <source>
        <strain evidence="5 6">CCMP1545</strain>
    </source>
</reference>
<feature type="compositionally biased region" description="Basic and acidic residues" evidence="3">
    <location>
        <begin position="140"/>
        <end position="157"/>
    </location>
</feature>
<sequence>MVAKDAKKPGNKPGGGYIKPKPRSKKKKPAAAGDAAVEPAPAKPTETAEERKERKRKAKEERAVKALPVLDDGGERVCKICARTLAVASFSAQQLRKPKSACVACAFAKASEGKDHTPSSKSLKEKRAALKALREKRKRKEVEEPEKKRAKAANDKKEEEEEEEEALRVQPKAANEEEEEEEEAAAAKKLKREDAAAAATTTTADDGFVAAERYDPNAASDSGGDDGDDAAAEEKVKEEEDVSDEEKELRARQVYVGGVPFYKTEDEIRAAFDDEGLPTEAIDCMTFPDSGRFRGIAIITFATREAAKGALAWNGEMWDEKFLTVKKYAPKNAPPKDVPDPSAPPAEPRPEVEKTEGQLVAFIANLAWDTTEETLKNALVGCEIKEIRMGTDKETGAFKGFAHAEFVGDDDLENAVALSGTTLCGREMKITYATKRKKSWEEREKEREANGGGRGGRGRDGSTRGKNGRRVGGRRGPPKKRDKLAGPRKA</sequence>
<evidence type="ECO:0000259" key="4">
    <source>
        <dbReference type="PROSITE" id="PS50102"/>
    </source>
</evidence>
<dbReference type="AlphaFoldDB" id="C1MUK2"/>
<feature type="compositionally biased region" description="Basic and acidic residues" evidence="3">
    <location>
        <begin position="46"/>
        <end position="64"/>
    </location>
</feature>
<dbReference type="Gene3D" id="3.30.70.330">
    <property type="match status" value="2"/>
</dbReference>
<feature type="region of interest" description="Disordered" evidence="3">
    <location>
        <begin position="434"/>
        <end position="490"/>
    </location>
</feature>
<feature type="compositionally biased region" description="Basic and acidic residues" evidence="3">
    <location>
        <begin position="439"/>
        <end position="449"/>
    </location>
</feature>
<dbReference type="InterPro" id="IPR000504">
    <property type="entry name" value="RRM_dom"/>
</dbReference>
<feature type="domain" description="RRM" evidence="4">
    <location>
        <begin position="359"/>
        <end position="435"/>
    </location>
</feature>
<evidence type="ECO:0000256" key="3">
    <source>
        <dbReference type="SAM" id="MobiDB-lite"/>
    </source>
</evidence>
<proteinExistence type="predicted"/>
<feature type="region of interest" description="Disordered" evidence="3">
    <location>
        <begin position="110"/>
        <end position="249"/>
    </location>
</feature>
<dbReference type="OrthoDB" id="439808at2759"/>
<dbReference type="PROSITE" id="PS50102">
    <property type="entry name" value="RRM"/>
    <property type="match status" value="2"/>
</dbReference>
<dbReference type="GO" id="GO:0003723">
    <property type="term" value="F:RNA binding"/>
    <property type="evidence" value="ECO:0007669"/>
    <property type="project" value="UniProtKB-UniRule"/>
</dbReference>
<dbReference type="SMART" id="SM00360">
    <property type="entry name" value="RRM"/>
    <property type="match status" value="2"/>
</dbReference>
<accession>C1MUK2</accession>
<dbReference type="KEGG" id="mpp:MICPUCDRAFT_40226"/>
<protein>
    <submittedName>
        <fullName evidence="5">Predicted protein</fullName>
    </submittedName>
</protein>
<evidence type="ECO:0000256" key="1">
    <source>
        <dbReference type="ARBA" id="ARBA00022884"/>
    </source>
</evidence>
<feature type="region of interest" description="Disordered" evidence="3">
    <location>
        <begin position="330"/>
        <end position="354"/>
    </location>
</feature>
<dbReference type="PANTHER" id="PTHR23236:SF108">
    <property type="entry name" value="OS03G0123200 PROTEIN"/>
    <property type="match status" value="1"/>
</dbReference>
<dbReference type="InterPro" id="IPR012677">
    <property type="entry name" value="Nucleotide-bd_a/b_plait_sf"/>
</dbReference>
<dbReference type="InterPro" id="IPR034361">
    <property type="entry name" value="PHIP1_RRM1"/>
</dbReference>
<feature type="compositionally biased region" description="Basic residues" evidence="3">
    <location>
        <begin position="20"/>
        <end position="29"/>
    </location>
</feature>
<dbReference type="EMBL" id="GG663740">
    <property type="protein sequence ID" value="EEH56641.1"/>
    <property type="molecule type" value="Genomic_DNA"/>
</dbReference>